<feature type="region of interest" description="Disordered" evidence="1">
    <location>
        <begin position="1"/>
        <end position="35"/>
    </location>
</feature>
<gene>
    <name evidence="2" type="ORF">C4D60_Mb06t33790</name>
</gene>
<accession>A0A4S8ISJ7</accession>
<dbReference type="AlphaFoldDB" id="A0A4S8ISJ7"/>
<dbReference type="EMBL" id="PYDT01000009">
    <property type="protein sequence ID" value="THU51697.1"/>
    <property type="molecule type" value="Genomic_DNA"/>
</dbReference>
<evidence type="ECO:0000313" key="3">
    <source>
        <dbReference type="Proteomes" id="UP000317650"/>
    </source>
</evidence>
<sequence length="70" mass="7856">MGKSYPAVSEEYQKAVEKAQEEAPRPHRREELRPYHAPPCNRFTIVSGCGDLLHSFTWQLAGVVAVDITS</sequence>
<reference evidence="2 3" key="1">
    <citation type="journal article" date="2019" name="Nat. Plants">
        <title>Genome sequencing of Musa balbisiana reveals subgenome evolution and function divergence in polyploid bananas.</title>
        <authorList>
            <person name="Yao X."/>
        </authorList>
    </citation>
    <scope>NUCLEOTIDE SEQUENCE [LARGE SCALE GENOMIC DNA]</scope>
    <source>
        <strain evidence="3">cv. DH-PKW</strain>
        <tissue evidence="2">Leaves</tissue>
    </source>
</reference>
<comment type="caution">
    <text evidence="2">The sequence shown here is derived from an EMBL/GenBank/DDBJ whole genome shotgun (WGS) entry which is preliminary data.</text>
</comment>
<proteinExistence type="predicted"/>
<protein>
    <submittedName>
        <fullName evidence="2">Uncharacterized protein</fullName>
    </submittedName>
</protein>
<dbReference type="Proteomes" id="UP000317650">
    <property type="component" value="Chromosome 6"/>
</dbReference>
<keyword evidence="3" id="KW-1185">Reference proteome</keyword>
<name>A0A4S8ISJ7_MUSBA</name>
<evidence type="ECO:0000313" key="2">
    <source>
        <dbReference type="EMBL" id="THU51697.1"/>
    </source>
</evidence>
<organism evidence="2 3">
    <name type="scientific">Musa balbisiana</name>
    <name type="common">Banana</name>
    <dbReference type="NCBI Taxonomy" id="52838"/>
    <lineage>
        <taxon>Eukaryota</taxon>
        <taxon>Viridiplantae</taxon>
        <taxon>Streptophyta</taxon>
        <taxon>Embryophyta</taxon>
        <taxon>Tracheophyta</taxon>
        <taxon>Spermatophyta</taxon>
        <taxon>Magnoliopsida</taxon>
        <taxon>Liliopsida</taxon>
        <taxon>Zingiberales</taxon>
        <taxon>Musaceae</taxon>
        <taxon>Musa</taxon>
    </lineage>
</organism>
<feature type="compositionally biased region" description="Basic and acidic residues" evidence="1">
    <location>
        <begin position="11"/>
        <end position="34"/>
    </location>
</feature>
<evidence type="ECO:0000256" key="1">
    <source>
        <dbReference type="SAM" id="MobiDB-lite"/>
    </source>
</evidence>